<dbReference type="Proteomes" id="UP000091918">
    <property type="component" value="Unassembled WGS sequence"/>
</dbReference>
<reference evidence="1 2" key="1">
    <citation type="submission" date="2015-07" db="EMBL/GenBank/DDBJ databases">
        <title>Emmonsia species relationships and genome sequence.</title>
        <authorList>
            <person name="Cuomo C.A."/>
            <person name="Schwartz I.S."/>
            <person name="Kenyon C."/>
            <person name="de Hoog G.S."/>
            <person name="Govender N.P."/>
            <person name="Botha A."/>
            <person name="Moreno L."/>
            <person name="de Vries M."/>
            <person name="Munoz J.F."/>
            <person name="Stielow J.B."/>
        </authorList>
    </citation>
    <scope>NUCLEOTIDE SEQUENCE [LARGE SCALE GENOMIC DNA]</scope>
    <source>
        <strain evidence="1 2">CBS 136260</strain>
    </source>
</reference>
<proteinExistence type="predicted"/>
<dbReference type="EMBL" id="LGUA01000070">
    <property type="protein sequence ID" value="OAX84522.1"/>
    <property type="molecule type" value="Genomic_DNA"/>
</dbReference>
<comment type="caution">
    <text evidence="1">The sequence shown here is derived from an EMBL/GenBank/DDBJ whole genome shotgun (WGS) entry which is preliminary data.</text>
</comment>
<sequence length="101" mass="11823">MKKMGGFDSERVQLDIKALCIHSEIAGSNEQDRVFFYMRYVREKLQYLIEIQSALKDRFPTTSQVARLAVWETPQKRLADRKQLRNIIKLCPVLRKSAGHN</sequence>
<protein>
    <submittedName>
        <fullName evidence="1">Uncharacterized protein</fullName>
    </submittedName>
</protein>
<evidence type="ECO:0000313" key="2">
    <source>
        <dbReference type="Proteomes" id="UP000091918"/>
    </source>
</evidence>
<dbReference type="AlphaFoldDB" id="A0A1B7P672"/>
<organism evidence="1 2">
    <name type="scientific">Emergomyces africanus</name>
    <dbReference type="NCBI Taxonomy" id="1955775"/>
    <lineage>
        <taxon>Eukaryota</taxon>
        <taxon>Fungi</taxon>
        <taxon>Dikarya</taxon>
        <taxon>Ascomycota</taxon>
        <taxon>Pezizomycotina</taxon>
        <taxon>Eurotiomycetes</taxon>
        <taxon>Eurotiomycetidae</taxon>
        <taxon>Onygenales</taxon>
        <taxon>Ajellomycetaceae</taxon>
        <taxon>Emergomyces</taxon>
    </lineage>
</organism>
<gene>
    <name evidence="1" type="ORF">ACJ72_01113</name>
</gene>
<keyword evidence="2" id="KW-1185">Reference proteome</keyword>
<accession>A0A1B7P672</accession>
<evidence type="ECO:0000313" key="1">
    <source>
        <dbReference type="EMBL" id="OAX84522.1"/>
    </source>
</evidence>
<name>A0A1B7P672_9EURO</name>